<keyword evidence="1" id="KW-0677">Repeat</keyword>
<dbReference type="PANTHER" id="PTHR45586:SF1">
    <property type="entry name" value="LIPOPOLYSACCHARIDE ASSEMBLY PROTEIN B"/>
    <property type="match status" value="1"/>
</dbReference>
<dbReference type="SUPFAM" id="SSF48452">
    <property type="entry name" value="TPR-like"/>
    <property type="match status" value="1"/>
</dbReference>
<dbReference type="InterPro" id="IPR056413">
    <property type="entry name" value="TPR_CcmH_CycH"/>
</dbReference>
<name>A0ABT7BQ85_9CYAN</name>
<dbReference type="SMART" id="SM00028">
    <property type="entry name" value="TPR"/>
    <property type="match status" value="6"/>
</dbReference>
<dbReference type="Pfam" id="PF23914">
    <property type="entry name" value="TPR_CcmH_CycH"/>
    <property type="match status" value="1"/>
</dbReference>
<feature type="repeat" description="TPR" evidence="3">
    <location>
        <begin position="160"/>
        <end position="193"/>
    </location>
</feature>
<keyword evidence="2 3" id="KW-0802">TPR repeat</keyword>
<feature type="repeat" description="TPR" evidence="3">
    <location>
        <begin position="126"/>
        <end position="159"/>
    </location>
</feature>
<feature type="domain" description="Cytochrome c-type biogenesis protein H TPR" evidence="4">
    <location>
        <begin position="80"/>
        <end position="186"/>
    </location>
</feature>
<gene>
    <name evidence="5" type="ORF">PJF56_17470</name>
</gene>
<dbReference type="InterPro" id="IPR019734">
    <property type="entry name" value="TPR_rpt"/>
</dbReference>
<protein>
    <submittedName>
        <fullName evidence="5">Tetratricopeptide repeat protein</fullName>
    </submittedName>
</protein>
<evidence type="ECO:0000256" key="3">
    <source>
        <dbReference type="PROSITE-ProRule" id="PRU00339"/>
    </source>
</evidence>
<evidence type="ECO:0000313" key="5">
    <source>
        <dbReference type="EMBL" id="MDJ1180651.1"/>
    </source>
</evidence>
<feature type="repeat" description="TPR" evidence="3">
    <location>
        <begin position="92"/>
        <end position="125"/>
    </location>
</feature>
<dbReference type="InterPro" id="IPR051012">
    <property type="entry name" value="CellSynth/LPSAsmb/PSIAsmb"/>
</dbReference>
<sequence>MKSGLCVMLSEASVVPKPIYFALLVCLWSGVSGLQPAWGQAIVPRTLELEYKELEDEGLQLARQAEQLAQFQQYQPALPRAQLAVQLLPDDIRAWFLLGRLYLQTDDVERGIESLEKARSLEPQNELVLFTLGSAHFQNEDYQKAADYLQEGLRFKPDQLAALFDLGNTYYKLNRWSEAIAQYEKAMSQDEMFWPGVNNIGLIQYEQGQIDRAIASWRKAVSIESEAAEPQLALAVALYVKGDREQGLRMGSAALELDPGYADLEFLEANLWGQRLLADTKMFLETPRIQETLAQLSEAEFNMQR</sequence>
<evidence type="ECO:0000259" key="4">
    <source>
        <dbReference type="Pfam" id="PF23914"/>
    </source>
</evidence>
<evidence type="ECO:0000256" key="2">
    <source>
        <dbReference type="ARBA" id="ARBA00022803"/>
    </source>
</evidence>
<evidence type="ECO:0000256" key="1">
    <source>
        <dbReference type="ARBA" id="ARBA00022737"/>
    </source>
</evidence>
<dbReference type="Gene3D" id="1.25.40.10">
    <property type="entry name" value="Tetratricopeptide repeat domain"/>
    <property type="match status" value="2"/>
</dbReference>
<dbReference type="EMBL" id="JAQPOK010000134">
    <property type="protein sequence ID" value="MDJ1180651.1"/>
    <property type="molecule type" value="Genomic_DNA"/>
</dbReference>
<dbReference type="Proteomes" id="UP001231370">
    <property type="component" value="Unassembled WGS sequence"/>
</dbReference>
<dbReference type="PANTHER" id="PTHR45586">
    <property type="entry name" value="TPR REPEAT-CONTAINING PROTEIN PA4667"/>
    <property type="match status" value="1"/>
</dbReference>
<organism evidence="5 6">
    <name type="scientific">Roseofilum halophilum BLCC-M91</name>
    <dbReference type="NCBI Taxonomy" id="3022259"/>
    <lineage>
        <taxon>Bacteria</taxon>
        <taxon>Bacillati</taxon>
        <taxon>Cyanobacteriota</taxon>
        <taxon>Cyanophyceae</taxon>
        <taxon>Desertifilales</taxon>
        <taxon>Desertifilaceae</taxon>
        <taxon>Roseofilum</taxon>
        <taxon>Roseofilum halophilum</taxon>
    </lineage>
</organism>
<comment type="caution">
    <text evidence="5">The sequence shown here is derived from an EMBL/GenBank/DDBJ whole genome shotgun (WGS) entry which is preliminary data.</text>
</comment>
<dbReference type="Pfam" id="PF13414">
    <property type="entry name" value="TPR_11"/>
    <property type="match status" value="1"/>
</dbReference>
<reference evidence="5 6" key="1">
    <citation type="submission" date="2023-01" db="EMBL/GenBank/DDBJ databases">
        <title>Novel diversity within Roseofilum (Cyanobacteria; Desertifilaceae) from marine benthic mats with descriptions of four novel species.</title>
        <authorList>
            <person name="Wang Y."/>
            <person name="Berthold D.E."/>
            <person name="Hu J."/>
            <person name="Lefler F.W."/>
            <person name="Laughinghouse H.D. IV."/>
        </authorList>
    </citation>
    <scope>NUCLEOTIDE SEQUENCE [LARGE SCALE GENOMIC DNA]</scope>
    <source>
        <strain evidence="5 6">BLCC-M91</strain>
    </source>
</reference>
<proteinExistence type="predicted"/>
<dbReference type="InterPro" id="IPR011990">
    <property type="entry name" value="TPR-like_helical_dom_sf"/>
</dbReference>
<dbReference type="PROSITE" id="PS50005">
    <property type="entry name" value="TPR"/>
    <property type="match status" value="3"/>
</dbReference>
<keyword evidence="6" id="KW-1185">Reference proteome</keyword>
<accession>A0ABT7BQ85</accession>
<evidence type="ECO:0000313" key="6">
    <source>
        <dbReference type="Proteomes" id="UP001231370"/>
    </source>
</evidence>